<dbReference type="NCBIfam" id="TIGR03062">
    <property type="entry name" value="pip_yhgE_Cterm"/>
    <property type="match status" value="1"/>
</dbReference>
<accession>A0A8J3EKP1</accession>
<dbReference type="RefSeq" id="WP_188494992.1">
    <property type="nucleotide sequence ID" value="NZ_BMFV01000001.1"/>
</dbReference>
<dbReference type="Proteomes" id="UP000656813">
    <property type="component" value="Unassembled WGS sequence"/>
</dbReference>
<comment type="caution">
    <text evidence="8">The sequence shown here is derived from an EMBL/GenBank/DDBJ whole genome shotgun (WGS) entry which is preliminary data.</text>
</comment>
<feature type="transmembrane region" description="Helical" evidence="6">
    <location>
        <begin position="696"/>
        <end position="714"/>
    </location>
</feature>
<dbReference type="PANTHER" id="PTHR43077">
    <property type="entry name" value="TRANSPORT PERMEASE YVFS-RELATED"/>
    <property type="match status" value="1"/>
</dbReference>
<feature type="transmembrane region" description="Helical" evidence="6">
    <location>
        <begin position="765"/>
        <end position="786"/>
    </location>
</feature>
<keyword evidence="9" id="KW-1185">Reference proteome</keyword>
<dbReference type="PROSITE" id="PS50007">
    <property type="entry name" value="PIPLC_X_DOMAIN"/>
    <property type="match status" value="1"/>
</dbReference>
<keyword evidence="5" id="KW-0175">Coiled coil</keyword>
<dbReference type="InterPro" id="IPR017500">
    <property type="entry name" value="Phage_infect_YhgE_N"/>
</dbReference>
<evidence type="ECO:0000256" key="1">
    <source>
        <dbReference type="ARBA" id="ARBA00004141"/>
    </source>
</evidence>
<keyword evidence="3 6" id="KW-1133">Transmembrane helix</keyword>
<dbReference type="InterPro" id="IPR017501">
    <property type="entry name" value="Phage_infect_YhgE_C"/>
</dbReference>
<dbReference type="PANTHER" id="PTHR43077:SF10">
    <property type="entry name" value="TRANSPORT PERMEASE PROTEIN"/>
    <property type="match status" value="1"/>
</dbReference>
<evidence type="ECO:0000256" key="5">
    <source>
        <dbReference type="SAM" id="Coils"/>
    </source>
</evidence>
<dbReference type="Pfam" id="PF12698">
    <property type="entry name" value="ABC2_membrane_3"/>
    <property type="match status" value="2"/>
</dbReference>
<keyword evidence="4 6" id="KW-0472">Membrane</keyword>
<feature type="transmembrane region" description="Helical" evidence="6">
    <location>
        <begin position="798"/>
        <end position="821"/>
    </location>
</feature>
<feature type="transmembrane region" description="Helical" evidence="6">
    <location>
        <begin position="735"/>
        <end position="759"/>
    </location>
</feature>
<dbReference type="AlphaFoldDB" id="A0A8J3EKP1"/>
<proteinExistence type="predicted"/>
<evidence type="ECO:0000259" key="7">
    <source>
        <dbReference type="Pfam" id="PF12698"/>
    </source>
</evidence>
<evidence type="ECO:0000256" key="2">
    <source>
        <dbReference type="ARBA" id="ARBA00022692"/>
    </source>
</evidence>
<dbReference type="EMBL" id="BMFV01000001">
    <property type="protein sequence ID" value="GGH73622.1"/>
    <property type="molecule type" value="Genomic_DNA"/>
</dbReference>
<evidence type="ECO:0000256" key="3">
    <source>
        <dbReference type="ARBA" id="ARBA00022989"/>
    </source>
</evidence>
<organism evidence="8 9">
    <name type="scientific">Pullulanibacillus pueri</name>
    <dbReference type="NCBI Taxonomy" id="1437324"/>
    <lineage>
        <taxon>Bacteria</taxon>
        <taxon>Bacillati</taxon>
        <taxon>Bacillota</taxon>
        <taxon>Bacilli</taxon>
        <taxon>Bacillales</taxon>
        <taxon>Sporolactobacillaceae</taxon>
        <taxon>Pullulanibacillus</taxon>
    </lineage>
</organism>
<dbReference type="GO" id="GO:0016020">
    <property type="term" value="C:membrane"/>
    <property type="evidence" value="ECO:0007669"/>
    <property type="project" value="UniProtKB-SubCell"/>
</dbReference>
<sequence length="892" mass="99059">MKSILHIYKTDWLNIIKIPMALFLIIGLMILPSLYAWFNLKAGWDPYGNTSKIPIAVTNLDKGATIHKNKITKTIHVGDEMVDQLKKNHSLGWTFVSQKEAERGVKHGDYYASILIPKDFSKNISSIIAKSPTHPKIVYTVNEKVNAIAPKITTTGASTITENLNETIVRTASEALFTEFNKVGIELERELPTLRRLKSQIFELQARLPEIKSAGEKILAFEKKLPEIDQKAQKILTIEKLLPDIEKAGQALLQLEERLPEIQKAGDDLATLQSRLPDIQSAVNRVVAIDQSFDHLSKSFNQALANVQAISQVIQKAQSGLNELQSLAENGESTASGIHQFLQANDQTFQTLTPVIQQNLLLIQQTNDGVANTAQALRSGDTPPDVNALSKMQNRLIASRDASQHLENLITTLNQLMPSAQLQAQEKSLQALVKNQDQQINTMTAIQKSMAQSGSTSSSDNEHLLALTEQADRLLTSITNDSQGLSPTVSQDIQKLMTQAENANQTLSQSQSEIPKLQSLLDEANQAVAFGHGELERLQKDMPNIQAKIHSLVVGLQEKMPGLIKGVNQATAFMKNDFPKLVPKIHQAAQFVRQDLPATEADIHKLSDFVQYKLPEVEVTVHKVAGLVRHDLPELERSLHNATSKINAFEKENNLGDIIELLRHNIQKESDFLAHPVLLKEKKVFPIPNYGSGMSPFYTTLCLWVGALLLVSLLRIDVEDSNQNYRSYHIYFGRLLTFITIGLFQALIVTIGDMVLLGAYVKSPFWFVIFALFASVVFMTLVYTFVSLFGNIGKALGIILLVLQLSSGGGTFPIQVSPPFFQSIHPFLPFTYAISLMREAVGGIVGAIVLRDSLYLVFFLVIAILLGVMLKGPLQKYTQRITERAKESKLIH</sequence>
<reference evidence="8" key="1">
    <citation type="journal article" date="2014" name="Int. J. Syst. Evol. Microbiol.">
        <title>Complete genome sequence of Corynebacterium casei LMG S-19264T (=DSM 44701T), isolated from a smear-ripened cheese.</title>
        <authorList>
            <consortium name="US DOE Joint Genome Institute (JGI-PGF)"/>
            <person name="Walter F."/>
            <person name="Albersmeier A."/>
            <person name="Kalinowski J."/>
            <person name="Ruckert C."/>
        </authorList>
    </citation>
    <scope>NUCLEOTIDE SEQUENCE</scope>
    <source>
        <strain evidence="8">CGMCC 1.12777</strain>
    </source>
</reference>
<feature type="domain" description="ABC-2 type transporter transmembrane" evidence="7">
    <location>
        <begin position="22"/>
        <end position="166"/>
    </location>
</feature>
<protein>
    <submittedName>
        <fullName evidence="8">Phage infection protein</fullName>
    </submittedName>
</protein>
<dbReference type="Gene3D" id="3.40.1710.10">
    <property type="entry name" value="abc type-2 transporter like domain"/>
    <property type="match status" value="1"/>
</dbReference>
<feature type="domain" description="ABC-2 type transporter transmembrane" evidence="7">
    <location>
        <begin position="658"/>
        <end position="868"/>
    </location>
</feature>
<evidence type="ECO:0000256" key="4">
    <source>
        <dbReference type="ARBA" id="ARBA00023136"/>
    </source>
</evidence>
<feature type="transmembrane region" description="Helical" evidence="6">
    <location>
        <begin position="12"/>
        <end position="38"/>
    </location>
</feature>
<dbReference type="GO" id="GO:0140359">
    <property type="term" value="F:ABC-type transporter activity"/>
    <property type="evidence" value="ECO:0007669"/>
    <property type="project" value="InterPro"/>
</dbReference>
<name>A0A8J3EKP1_9BACL</name>
<gene>
    <name evidence="8" type="ORF">GCM10007096_01030</name>
</gene>
<feature type="transmembrane region" description="Helical" evidence="6">
    <location>
        <begin position="841"/>
        <end position="870"/>
    </location>
</feature>
<comment type="subcellular location">
    <subcellularLocation>
        <location evidence="1">Membrane</location>
        <topology evidence="1">Multi-pass membrane protein</topology>
    </subcellularLocation>
</comment>
<evidence type="ECO:0000313" key="9">
    <source>
        <dbReference type="Proteomes" id="UP000656813"/>
    </source>
</evidence>
<dbReference type="InterPro" id="IPR013525">
    <property type="entry name" value="ABC2_TM"/>
</dbReference>
<keyword evidence="2 6" id="KW-0812">Transmembrane</keyword>
<reference evidence="8" key="2">
    <citation type="submission" date="2020-09" db="EMBL/GenBank/DDBJ databases">
        <authorList>
            <person name="Sun Q."/>
            <person name="Zhou Y."/>
        </authorList>
    </citation>
    <scope>NUCLEOTIDE SEQUENCE</scope>
    <source>
        <strain evidence="8">CGMCC 1.12777</strain>
    </source>
</reference>
<dbReference type="InterPro" id="IPR051328">
    <property type="entry name" value="T7SS_ABC-Transporter"/>
</dbReference>
<feature type="coiled-coil region" evidence="5">
    <location>
        <begin position="493"/>
        <end position="527"/>
    </location>
</feature>
<dbReference type="NCBIfam" id="TIGR03061">
    <property type="entry name" value="pip_yhgE_Nterm"/>
    <property type="match status" value="1"/>
</dbReference>
<evidence type="ECO:0000256" key="6">
    <source>
        <dbReference type="SAM" id="Phobius"/>
    </source>
</evidence>
<evidence type="ECO:0000313" key="8">
    <source>
        <dbReference type="EMBL" id="GGH73622.1"/>
    </source>
</evidence>